<evidence type="ECO:0000313" key="3">
    <source>
        <dbReference type="Proteomes" id="UP000268016"/>
    </source>
</evidence>
<evidence type="ECO:0000256" key="1">
    <source>
        <dbReference type="SAM" id="MobiDB-lite"/>
    </source>
</evidence>
<feature type="region of interest" description="Disordered" evidence="1">
    <location>
        <begin position="238"/>
        <end position="260"/>
    </location>
</feature>
<dbReference type="Proteomes" id="UP000268016">
    <property type="component" value="Unassembled WGS sequence"/>
</dbReference>
<proteinExistence type="predicted"/>
<protein>
    <submittedName>
        <fullName evidence="2">Multidrug transporter</fullName>
    </submittedName>
</protein>
<gene>
    <name evidence="2" type="ORF">EAT49_12120</name>
</gene>
<evidence type="ECO:0000313" key="2">
    <source>
        <dbReference type="EMBL" id="ROU01256.1"/>
    </source>
</evidence>
<sequence>MATQLLFYDDPRPVSSDRHKDTCVKTGSDFSFARRVNSVPLVAAEFAEAGAEFPIVFAGEGDAIVPTVILGASGAENAYVDEKGAWTGRYMPLFIRRYPFVFSHQTEQGQMILHVDESYSGVNKQGRGERLFDSDGGQTQYLKTVLKFLEDYQLKFNRSQQYTKRLVEHDLLRPMEAQFTLPSGEKRRLTGFLTVDRDRLKALGPETLQTMLKTDELECTFLHLASLRHFASVAERSGKPAADAAPVAPAEPAMTEDAGG</sequence>
<comment type="caution">
    <text evidence="2">The sequence shown here is derived from an EMBL/GenBank/DDBJ whole genome shotgun (WGS) entry which is preliminary data.</text>
</comment>
<dbReference type="InterPro" id="IPR010836">
    <property type="entry name" value="SapC"/>
</dbReference>
<reference evidence="2 3" key="1">
    <citation type="submission" date="2018-10" db="EMBL/GenBank/DDBJ databases">
        <title>Histidinibacterium lentulum gen. nov., sp. nov., a marine bacterium from the culture broth of Picochlorum sp. 122.</title>
        <authorList>
            <person name="Wang G."/>
        </authorList>
    </citation>
    <scope>NUCLEOTIDE SEQUENCE [LARGE SCALE GENOMIC DNA]</scope>
    <source>
        <strain evidence="2 3">B17</strain>
    </source>
</reference>
<keyword evidence="3" id="KW-1185">Reference proteome</keyword>
<organism evidence="2 3">
    <name type="scientific">Histidinibacterium lentulum</name>
    <dbReference type="NCBI Taxonomy" id="2480588"/>
    <lineage>
        <taxon>Bacteria</taxon>
        <taxon>Pseudomonadati</taxon>
        <taxon>Pseudomonadota</taxon>
        <taxon>Alphaproteobacteria</taxon>
        <taxon>Rhodobacterales</taxon>
        <taxon>Paracoccaceae</taxon>
        <taxon>Histidinibacterium</taxon>
    </lineage>
</organism>
<dbReference type="AlphaFoldDB" id="A0A3N2R1R5"/>
<name>A0A3N2R1R5_9RHOB</name>
<dbReference type="OrthoDB" id="9806524at2"/>
<feature type="compositionally biased region" description="Low complexity" evidence="1">
    <location>
        <begin position="240"/>
        <end position="253"/>
    </location>
</feature>
<dbReference type="RefSeq" id="WP_123642588.1">
    <property type="nucleotide sequence ID" value="NZ_ML119085.1"/>
</dbReference>
<dbReference type="EMBL" id="RDRB01000005">
    <property type="protein sequence ID" value="ROU01256.1"/>
    <property type="molecule type" value="Genomic_DNA"/>
</dbReference>
<accession>A0A3N2R1R5</accession>
<dbReference type="Pfam" id="PF07277">
    <property type="entry name" value="SapC"/>
    <property type="match status" value="1"/>
</dbReference>